<feature type="compositionally biased region" description="Polar residues" evidence="1">
    <location>
        <begin position="99"/>
        <end position="112"/>
    </location>
</feature>
<feature type="region of interest" description="Disordered" evidence="1">
    <location>
        <begin position="313"/>
        <end position="436"/>
    </location>
</feature>
<evidence type="ECO:0000313" key="3">
    <source>
        <dbReference type="EMBL" id="GAB1320359.1"/>
    </source>
</evidence>
<dbReference type="SUPFAM" id="SSF47473">
    <property type="entry name" value="EF-hand"/>
    <property type="match status" value="1"/>
</dbReference>
<sequence length="600" mass="65397">MSVATSSSLGLGRAAAEADVPDTASIRPTTSLVSLFERKKDEDVDPVKRRAASIRSRTPVVDGKPKTGDEEQGQKVALKPKQKPKPKPKPKSKPKAPGNLNTAAQTAGQKGNTHGRDYNDGNSGPETVLRPANRVEEPDRQQAATRTQRSRADRRPSTPEPSRAAVSPILVSPKPMRLVRTPRLEPPTPPVRASSTIEMVDPTIKITPTEPEHGQVNALGNRHARAPTARRLSQSSISSDDTFVSASSVQSPRRMSPAREPDQPTPRAAQRVVSAAPPQRPATSRASTPNLPLDSLTNAIVASNLASARLMTTTASASHGPPPVPAPRRHGQNHNHGSLSPLQPQRTAESLHSQLTGGSRSPNRRQQQQQQKQHTGGKLRQTLRAPPSSLSDDDEEDARRRRRAAHDGRRARVKTTVMGGQRRHAHHEGSRRRWRDEVTPRERRRYEAVWASNKGLFMKPGFAVRYANDGGNHNDNNGNANNRDLAAVGPGAGAENDLGRAWDGPEAEMVVNVVVRDIWARSRLPADELAEVWDLVYAHGYGSRSGRAQKALARDEFVVGMWLIDQRLRGRKIPARVSQSVWESVGGAVVVPLPEGKKRA</sequence>
<feature type="compositionally biased region" description="Basic residues" evidence="1">
    <location>
        <begin position="78"/>
        <end position="94"/>
    </location>
</feature>
<feature type="compositionally biased region" description="Basic residues" evidence="1">
    <location>
        <begin position="421"/>
        <end position="433"/>
    </location>
</feature>
<dbReference type="InterPro" id="IPR000261">
    <property type="entry name" value="EH_dom"/>
</dbReference>
<reference evidence="3 4" key="1">
    <citation type="submission" date="2024-09" db="EMBL/GenBank/DDBJ databases">
        <title>Itraconazole resistance in Madurella fahalii resulting from another homologue of gene encoding cytochrome P450 14-alpha sterol demethylase (CYP51).</title>
        <authorList>
            <person name="Yoshioka I."/>
            <person name="Fahal A.H."/>
            <person name="Kaneko S."/>
            <person name="Yaguchi T."/>
        </authorList>
    </citation>
    <scope>NUCLEOTIDE SEQUENCE [LARGE SCALE GENOMIC DNA]</scope>
    <source>
        <strain evidence="3 4">IFM 68171</strain>
    </source>
</reference>
<feature type="region of interest" description="Disordered" evidence="1">
    <location>
        <begin position="1"/>
        <end position="293"/>
    </location>
</feature>
<feature type="compositionally biased region" description="Basic and acidic residues" evidence="1">
    <location>
        <begin position="63"/>
        <end position="73"/>
    </location>
</feature>
<proteinExistence type="predicted"/>
<feature type="compositionally biased region" description="Basic and acidic residues" evidence="1">
    <location>
        <begin position="36"/>
        <end position="48"/>
    </location>
</feature>
<keyword evidence="4" id="KW-1185">Reference proteome</keyword>
<feature type="compositionally biased region" description="Polar residues" evidence="1">
    <location>
        <begin position="281"/>
        <end position="293"/>
    </location>
</feature>
<dbReference type="Proteomes" id="UP001628179">
    <property type="component" value="Unassembled WGS sequence"/>
</dbReference>
<dbReference type="Gene3D" id="1.10.238.10">
    <property type="entry name" value="EF-hand"/>
    <property type="match status" value="1"/>
</dbReference>
<dbReference type="EMBL" id="BAAFSV010000006">
    <property type="protein sequence ID" value="GAB1320359.1"/>
    <property type="molecule type" value="Genomic_DNA"/>
</dbReference>
<dbReference type="GeneID" id="98181311"/>
<organism evidence="3 4">
    <name type="scientific">Madurella fahalii</name>
    <dbReference type="NCBI Taxonomy" id="1157608"/>
    <lineage>
        <taxon>Eukaryota</taxon>
        <taxon>Fungi</taxon>
        <taxon>Dikarya</taxon>
        <taxon>Ascomycota</taxon>
        <taxon>Pezizomycotina</taxon>
        <taxon>Sordariomycetes</taxon>
        <taxon>Sordariomycetidae</taxon>
        <taxon>Sordariales</taxon>
        <taxon>Sordariales incertae sedis</taxon>
        <taxon>Madurella</taxon>
    </lineage>
</organism>
<evidence type="ECO:0000313" key="4">
    <source>
        <dbReference type="Proteomes" id="UP001628179"/>
    </source>
</evidence>
<feature type="domain" description="EH" evidence="2">
    <location>
        <begin position="485"/>
        <end position="587"/>
    </location>
</feature>
<feature type="compositionally biased region" description="Polar residues" evidence="1">
    <location>
        <begin position="231"/>
        <end position="253"/>
    </location>
</feature>
<gene>
    <name evidence="3" type="primary">IRS4</name>
    <name evidence="3" type="ORF">MFIFM68171_10569</name>
</gene>
<accession>A0ABQ0GRK4</accession>
<dbReference type="SMART" id="SM00027">
    <property type="entry name" value="EH"/>
    <property type="match status" value="1"/>
</dbReference>
<comment type="caution">
    <text evidence="3">The sequence shown here is derived from an EMBL/GenBank/DDBJ whole genome shotgun (WGS) entry which is preliminary data.</text>
</comment>
<name>A0ABQ0GRK4_9PEZI</name>
<evidence type="ECO:0000259" key="2">
    <source>
        <dbReference type="SMART" id="SM00027"/>
    </source>
</evidence>
<protein>
    <submittedName>
        <fullName evidence="3">Increased rDNA silencing protein</fullName>
    </submittedName>
</protein>
<dbReference type="InterPro" id="IPR011992">
    <property type="entry name" value="EF-hand-dom_pair"/>
</dbReference>
<feature type="compositionally biased region" description="Polar residues" evidence="1">
    <location>
        <begin position="334"/>
        <end position="365"/>
    </location>
</feature>
<dbReference type="RefSeq" id="XP_070922089.1">
    <property type="nucleotide sequence ID" value="XM_071065988.1"/>
</dbReference>
<evidence type="ECO:0000256" key="1">
    <source>
        <dbReference type="SAM" id="MobiDB-lite"/>
    </source>
</evidence>